<evidence type="ECO:0000313" key="1">
    <source>
        <dbReference type="EMBL" id="KIM90739.1"/>
    </source>
</evidence>
<gene>
    <name evidence="1" type="ORF">PILCRDRAFT_144819</name>
</gene>
<dbReference type="EMBL" id="KN832972">
    <property type="protein sequence ID" value="KIM90739.1"/>
    <property type="molecule type" value="Genomic_DNA"/>
</dbReference>
<name>A0A0C3GGF1_PILCF</name>
<reference evidence="1 2" key="1">
    <citation type="submission" date="2014-04" db="EMBL/GenBank/DDBJ databases">
        <authorList>
            <consortium name="DOE Joint Genome Institute"/>
            <person name="Kuo A."/>
            <person name="Tarkka M."/>
            <person name="Buscot F."/>
            <person name="Kohler A."/>
            <person name="Nagy L.G."/>
            <person name="Floudas D."/>
            <person name="Copeland A."/>
            <person name="Barry K.W."/>
            <person name="Cichocki N."/>
            <person name="Veneault-Fourrey C."/>
            <person name="LaButti K."/>
            <person name="Lindquist E.A."/>
            <person name="Lipzen A."/>
            <person name="Lundell T."/>
            <person name="Morin E."/>
            <person name="Murat C."/>
            <person name="Sun H."/>
            <person name="Tunlid A."/>
            <person name="Henrissat B."/>
            <person name="Grigoriev I.V."/>
            <person name="Hibbett D.S."/>
            <person name="Martin F."/>
            <person name="Nordberg H.P."/>
            <person name="Cantor M.N."/>
            <person name="Hua S.X."/>
        </authorList>
    </citation>
    <scope>NUCLEOTIDE SEQUENCE [LARGE SCALE GENOMIC DNA]</scope>
    <source>
        <strain evidence="1 2">F 1598</strain>
    </source>
</reference>
<protein>
    <submittedName>
        <fullName evidence="1">Uncharacterized protein</fullName>
    </submittedName>
</protein>
<organism evidence="1 2">
    <name type="scientific">Piloderma croceum (strain F 1598)</name>
    <dbReference type="NCBI Taxonomy" id="765440"/>
    <lineage>
        <taxon>Eukaryota</taxon>
        <taxon>Fungi</taxon>
        <taxon>Dikarya</taxon>
        <taxon>Basidiomycota</taxon>
        <taxon>Agaricomycotina</taxon>
        <taxon>Agaricomycetes</taxon>
        <taxon>Agaricomycetidae</taxon>
        <taxon>Atheliales</taxon>
        <taxon>Atheliaceae</taxon>
        <taxon>Piloderma</taxon>
    </lineage>
</organism>
<dbReference type="HOGENOM" id="CLU_1896985_0_0_1"/>
<keyword evidence="2" id="KW-1185">Reference proteome</keyword>
<proteinExistence type="predicted"/>
<dbReference type="Proteomes" id="UP000054166">
    <property type="component" value="Unassembled WGS sequence"/>
</dbReference>
<dbReference type="InParanoid" id="A0A0C3GGF1"/>
<sequence length="134" mass="14956">MVAAEEALDYVNIGSSAVNQSDGAMSRRGWYIDTHIHVPLSDGPWRVYQDLKVSRHSEWYSFDVYRCRPINKSGCPVLFPLLESMGVNGEVSQSLLPALTSISRGQTPSSWCTFAAALDKRPPRADNEESMYIT</sequence>
<evidence type="ECO:0000313" key="2">
    <source>
        <dbReference type="Proteomes" id="UP000054166"/>
    </source>
</evidence>
<reference evidence="2" key="2">
    <citation type="submission" date="2015-01" db="EMBL/GenBank/DDBJ databases">
        <title>Evolutionary Origins and Diversification of the Mycorrhizal Mutualists.</title>
        <authorList>
            <consortium name="DOE Joint Genome Institute"/>
            <consortium name="Mycorrhizal Genomics Consortium"/>
            <person name="Kohler A."/>
            <person name="Kuo A."/>
            <person name="Nagy L.G."/>
            <person name="Floudas D."/>
            <person name="Copeland A."/>
            <person name="Barry K.W."/>
            <person name="Cichocki N."/>
            <person name="Veneault-Fourrey C."/>
            <person name="LaButti K."/>
            <person name="Lindquist E.A."/>
            <person name="Lipzen A."/>
            <person name="Lundell T."/>
            <person name="Morin E."/>
            <person name="Murat C."/>
            <person name="Riley R."/>
            <person name="Ohm R."/>
            <person name="Sun H."/>
            <person name="Tunlid A."/>
            <person name="Henrissat B."/>
            <person name="Grigoriev I.V."/>
            <person name="Hibbett D.S."/>
            <person name="Martin F."/>
        </authorList>
    </citation>
    <scope>NUCLEOTIDE SEQUENCE [LARGE SCALE GENOMIC DNA]</scope>
    <source>
        <strain evidence="2">F 1598</strain>
    </source>
</reference>
<dbReference type="AlphaFoldDB" id="A0A0C3GGF1"/>
<accession>A0A0C3GGF1</accession>